<reference evidence="1 2" key="1">
    <citation type="submission" date="2016-10" db="EMBL/GenBank/DDBJ databases">
        <authorList>
            <person name="de Groot N.N."/>
        </authorList>
    </citation>
    <scope>NUCLEOTIDE SEQUENCE [LARGE SCALE GENOMIC DNA]</scope>
    <source>
        <strain evidence="1 2">ASO4-2</strain>
    </source>
</reference>
<dbReference type="AlphaFoldDB" id="A0A1G6A037"/>
<dbReference type="GO" id="GO:0009288">
    <property type="term" value="C:bacterial-type flagellum"/>
    <property type="evidence" value="ECO:0007669"/>
    <property type="project" value="InterPro"/>
</dbReference>
<dbReference type="Gene3D" id="1.10.287.500">
    <property type="entry name" value="Helix hairpin bin"/>
    <property type="match status" value="1"/>
</dbReference>
<protein>
    <submittedName>
        <fullName evidence="1">Chemotaxis protein CheZ</fullName>
    </submittedName>
</protein>
<evidence type="ECO:0000313" key="2">
    <source>
        <dbReference type="Proteomes" id="UP000198771"/>
    </source>
</evidence>
<keyword evidence="2" id="KW-1185">Reference proteome</keyword>
<dbReference type="SUPFAM" id="SSF75708">
    <property type="entry name" value="Chemotaxis phosphatase CheZ"/>
    <property type="match status" value="1"/>
</dbReference>
<dbReference type="InterPro" id="IPR007439">
    <property type="entry name" value="Chemotax_Pase_CheZ"/>
</dbReference>
<dbReference type="Pfam" id="PF04344">
    <property type="entry name" value="CheZ"/>
    <property type="match status" value="1"/>
</dbReference>
<organism evidence="1 2">
    <name type="scientific">Desulfonatronum thiosulfatophilum</name>
    <dbReference type="NCBI Taxonomy" id="617002"/>
    <lineage>
        <taxon>Bacteria</taxon>
        <taxon>Pseudomonadati</taxon>
        <taxon>Thermodesulfobacteriota</taxon>
        <taxon>Desulfovibrionia</taxon>
        <taxon>Desulfovibrionales</taxon>
        <taxon>Desulfonatronaceae</taxon>
        <taxon>Desulfonatronum</taxon>
    </lineage>
</organism>
<dbReference type="Proteomes" id="UP000198771">
    <property type="component" value="Unassembled WGS sequence"/>
</dbReference>
<dbReference type="EMBL" id="FMXO01000001">
    <property type="protein sequence ID" value="SDB01777.1"/>
    <property type="molecule type" value="Genomic_DNA"/>
</dbReference>
<proteinExistence type="predicted"/>
<accession>A0A1G6A037</accession>
<name>A0A1G6A037_9BACT</name>
<sequence length="246" mass="27658">MLNNNELIDRVMDRISGKIAEELRKSMVQALEAELKQNITRTMMQGEFYRIMNSELQDGLKQIYKEISHAKKHDGQPMSTVGDGSQTSSLISEASDQLDEILIATEQAAVQVMDIVENQMELQAEMTAILERFRSGGARAVDVNALISTNQRLSDDFMRIMTALSFQDLTGQRIKKIIAAIKQVERITMDLFVSTGLKIKGLDEDPDRDIQILNTEARRKVSELKGPQTDTKQQDVDDLLAQLGLD</sequence>
<dbReference type="GO" id="GO:0050920">
    <property type="term" value="P:regulation of chemotaxis"/>
    <property type="evidence" value="ECO:0007669"/>
    <property type="project" value="InterPro"/>
</dbReference>
<evidence type="ECO:0000313" key="1">
    <source>
        <dbReference type="EMBL" id="SDB01777.1"/>
    </source>
</evidence>
<dbReference type="RefSeq" id="WP_092115987.1">
    <property type="nucleotide sequence ID" value="NZ_FMXO01000001.1"/>
</dbReference>
<gene>
    <name evidence="1" type="ORF">SAMN05660653_00019</name>
</gene>
<dbReference type="GO" id="GO:0003824">
    <property type="term" value="F:catalytic activity"/>
    <property type="evidence" value="ECO:0007669"/>
    <property type="project" value="InterPro"/>
</dbReference>
<dbReference type="STRING" id="617002.SAMN05660653_00019"/>
<dbReference type="OrthoDB" id="5455460at2"/>